<reference evidence="12 13" key="2">
    <citation type="journal article" date="2011" name="PLoS Genet.">
        <title>Caenorhabditis briggsae recombinant inbred line genotypes reveal inter-strain incompatibility and the evolution of recombination.</title>
        <authorList>
            <person name="Ross J.A."/>
            <person name="Koboldt D.C."/>
            <person name="Staisch J.E."/>
            <person name="Chamberlin H.M."/>
            <person name="Gupta B.P."/>
            <person name="Miller R.D."/>
            <person name="Baird S.E."/>
            <person name="Haag E.S."/>
        </authorList>
    </citation>
    <scope>NUCLEOTIDE SEQUENCE [LARGE SCALE GENOMIC DNA]</scope>
    <source>
        <strain evidence="12 13">AF16</strain>
    </source>
</reference>
<dbReference type="Proteomes" id="UP000008549">
    <property type="component" value="Unassembled WGS sequence"/>
</dbReference>
<dbReference type="GO" id="GO:0061629">
    <property type="term" value="F:RNA polymerase II-specific DNA-binding transcription factor binding"/>
    <property type="evidence" value="ECO:0007669"/>
    <property type="project" value="EnsemblMetazoa"/>
</dbReference>
<dbReference type="GO" id="GO:0012501">
    <property type="term" value="P:programmed cell death"/>
    <property type="evidence" value="ECO:0007669"/>
    <property type="project" value="EnsemblMetazoa"/>
</dbReference>
<feature type="domain" description="E2F/DP family winged-helix DNA-binding" evidence="11">
    <location>
        <begin position="59"/>
        <end position="144"/>
    </location>
</feature>
<evidence type="ECO:0000313" key="13">
    <source>
        <dbReference type="Proteomes" id="UP000008549"/>
    </source>
</evidence>
<evidence type="ECO:0000256" key="3">
    <source>
        <dbReference type="ARBA" id="ARBA00023015"/>
    </source>
</evidence>
<dbReference type="Pfam" id="PF02319">
    <property type="entry name" value="WHD_E2F_TDP"/>
    <property type="match status" value="1"/>
</dbReference>
<dbReference type="InterPro" id="IPR038168">
    <property type="entry name" value="TF_DP_C_sf"/>
</dbReference>
<feature type="compositionally biased region" description="Low complexity" evidence="9">
    <location>
        <begin position="33"/>
        <end position="44"/>
    </location>
</feature>
<dbReference type="Gene3D" id="1.10.10.10">
    <property type="entry name" value="Winged helix-like DNA-binding domain superfamily/Winged helix DNA-binding domain"/>
    <property type="match status" value="1"/>
</dbReference>
<evidence type="ECO:0000313" key="12">
    <source>
        <dbReference type="EMBL" id="CAP22312.2"/>
    </source>
</evidence>
<dbReference type="Pfam" id="PF08781">
    <property type="entry name" value="DP"/>
    <property type="match status" value="1"/>
</dbReference>
<keyword evidence="8" id="KW-0175">Coiled coil</keyword>
<dbReference type="CDD" id="cd14458">
    <property type="entry name" value="DP_DD"/>
    <property type="match status" value="1"/>
</dbReference>
<keyword evidence="4 7" id="KW-0238">DNA-binding</keyword>
<comment type="subcellular location">
    <subcellularLocation>
        <location evidence="1 7">Nucleus</location>
    </subcellularLocation>
</comment>
<proteinExistence type="inferred from homology"/>
<evidence type="ECO:0000256" key="5">
    <source>
        <dbReference type="ARBA" id="ARBA00023163"/>
    </source>
</evidence>
<protein>
    <submittedName>
        <fullName evidence="12">Protein CBR-DPL-1</fullName>
    </submittedName>
</protein>
<dbReference type="GO" id="GO:0035189">
    <property type="term" value="C:Rb-E2F complex"/>
    <property type="evidence" value="ECO:0007669"/>
    <property type="project" value="EnsemblMetazoa"/>
</dbReference>
<dbReference type="InterPro" id="IPR036390">
    <property type="entry name" value="WH_DNA-bd_sf"/>
</dbReference>
<dbReference type="InterPro" id="IPR036388">
    <property type="entry name" value="WH-like_DNA-bd_sf"/>
</dbReference>
<dbReference type="GO" id="GO:0005634">
    <property type="term" value="C:nucleus"/>
    <property type="evidence" value="ECO:0000318"/>
    <property type="project" value="GO_Central"/>
</dbReference>
<keyword evidence="13" id="KW-1185">Reference proteome</keyword>
<accession>A8WPA6</accession>
<dbReference type="PANTHER" id="PTHR12548">
    <property type="entry name" value="TRANSCRIPTION FACTOR DP"/>
    <property type="match status" value="1"/>
</dbReference>
<name>A8WPA6_CAEBR</name>
<evidence type="ECO:0000313" key="14">
    <source>
        <dbReference type="WormBase" id="CBG00935"/>
    </source>
</evidence>
<dbReference type="FunCoup" id="A8WPA6">
    <property type="interactions" value="560"/>
</dbReference>
<evidence type="ECO:0000256" key="2">
    <source>
        <dbReference type="ARBA" id="ARBA00010940"/>
    </source>
</evidence>
<dbReference type="WormBase" id="CBG00935">
    <property type="protein sequence ID" value="CBP45093"/>
    <property type="gene ID" value="WBGene00024243"/>
    <property type="gene designation" value="Cbr-dpl-1"/>
</dbReference>
<keyword evidence="6 7" id="KW-0539">Nucleus</keyword>
<evidence type="ECO:0000256" key="9">
    <source>
        <dbReference type="SAM" id="MobiDB-lite"/>
    </source>
</evidence>
<dbReference type="GO" id="GO:0000981">
    <property type="term" value="F:DNA-binding transcription factor activity, RNA polymerase II-specific"/>
    <property type="evidence" value="ECO:0000318"/>
    <property type="project" value="GO_Central"/>
</dbReference>
<dbReference type="GO" id="GO:0006357">
    <property type="term" value="P:regulation of transcription by RNA polymerase II"/>
    <property type="evidence" value="ECO:0000318"/>
    <property type="project" value="GO_Central"/>
</dbReference>
<feature type="domain" description="Transcription factor DP C-terminal" evidence="10">
    <location>
        <begin position="151"/>
        <end position="311"/>
    </location>
</feature>
<dbReference type="InParanoid" id="A8WPA6"/>
<dbReference type="eggNOG" id="KOG2829">
    <property type="taxonomic scope" value="Eukaryota"/>
</dbReference>
<keyword evidence="5 7" id="KW-0804">Transcription</keyword>
<reference evidence="12 13" key="1">
    <citation type="journal article" date="2003" name="PLoS Biol.">
        <title>The genome sequence of Caenorhabditis briggsae: a platform for comparative genomics.</title>
        <authorList>
            <person name="Stein L.D."/>
            <person name="Bao Z."/>
            <person name="Blasiar D."/>
            <person name="Blumenthal T."/>
            <person name="Brent M.R."/>
            <person name="Chen N."/>
            <person name="Chinwalla A."/>
            <person name="Clarke L."/>
            <person name="Clee C."/>
            <person name="Coghlan A."/>
            <person name="Coulson A."/>
            <person name="D'Eustachio P."/>
            <person name="Fitch D.H."/>
            <person name="Fulton L.A."/>
            <person name="Fulton R.E."/>
            <person name="Griffiths-Jones S."/>
            <person name="Harris T.W."/>
            <person name="Hillier L.W."/>
            <person name="Kamath R."/>
            <person name="Kuwabara P.E."/>
            <person name="Mardis E.R."/>
            <person name="Marra M.A."/>
            <person name="Miner T.L."/>
            <person name="Minx P."/>
            <person name="Mullikin J.C."/>
            <person name="Plumb R.W."/>
            <person name="Rogers J."/>
            <person name="Schein J.E."/>
            <person name="Sohrmann M."/>
            <person name="Spieth J."/>
            <person name="Stajich J.E."/>
            <person name="Wei C."/>
            <person name="Willey D."/>
            <person name="Wilson R.K."/>
            <person name="Durbin R."/>
            <person name="Waterston R.H."/>
        </authorList>
    </citation>
    <scope>NUCLEOTIDE SEQUENCE [LARGE SCALE GENOMIC DNA]</scope>
    <source>
        <strain evidence="12 13">AF16</strain>
    </source>
</reference>
<evidence type="ECO:0000259" key="10">
    <source>
        <dbReference type="SMART" id="SM01138"/>
    </source>
</evidence>
<dbReference type="SMART" id="SM01138">
    <property type="entry name" value="DP"/>
    <property type="match status" value="1"/>
</dbReference>
<dbReference type="PANTHER" id="PTHR12548:SF9">
    <property type="entry name" value="TRANSCRIPTION FACTOR DP"/>
    <property type="match status" value="1"/>
</dbReference>
<feature type="region of interest" description="Disordered" evidence="9">
    <location>
        <begin position="1"/>
        <end position="65"/>
    </location>
</feature>
<evidence type="ECO:0000256" key="1">
    <source>
        <dbReference type="ARBA" id="ARBA00004123"/>
    </source>
</evidence>
<dbReference type="GO" id="GO:0046580">
    <property type="term" value="P:negative regulation of Ras protein signal transduction"/>
    <property type="evidence" value="ECO:0007669"/>
    <property type="project" value="EnsemblMetazoa"/>
</dbReference>
<evidence type="ECO:0000256" key="4">
    <source>
        <dbReference type="ARBA" id="ARBA00023125"/>
    </source>
</evidence>
<gene>
    <name evidence="14" type="primary">dpl-1</name>
    <name evidence="12" type="synonym">Cbr-dpl-1</name>
    <name evidence="14" type="ORF">CBG00935</name>
    <name evidence="12" type="ORF">CBG_00935</name>
</gene>
<sequence>MNQYQYDSRRPHTSSSGPKRYMATGLPRGNLFQDDGYGDQQWDDMPSAPSGGGGGGSTEKPTGLRHFSTKVCEKVKEKGLTNYNEVADELVADYFHSNVLKHVDVVVKTRIRHENIRRRVYDALNVLLAMNIITKNKKDIRWIGLPASASQEIARLEEEKTRREASIRAKKDALQEMVMQIVSYKNLVERNRRNEHRNGRPEQDTLLHLPFLIINTDKETNVECSVSSDKSEFLFSFDKKFEIHDDFEVLKSEFHLEFAAKKSDFPLEMKLACGLDTGNPTDEELITAKSFLPSLHQAYVDEIVTTYKEREAEREEKEKQMLLLAQRQQQIAQMQYYDPETGSMGNRYNRQLQEHLIADEDRNAAAGIMERDEDLVVPMERNAVRGGPMYNSSGYSPQKTTAMRVIQQQPSATRRYYVQKGTGAPGPMGREMSPAIRTMSRPYTSTIPQQRMAAGGGTVGAGGGPVKYYVPQPSGVGPGPSSSSMAPRYKIRTPSQSTPGQRVTYSAGAGGLSSAHLQPGQRIVTQRIVQSGGPHPPRTVVRKVIRKIVVNPGGGAKQSPAQQVIQKKMMEQEMQDRKPDMPMTSAQAAAMIQHEPPSDYDYF</sequence>
<keyword evidence="3 7" id="KW-0805">Transcription regulation</keyword>
<dbReference type="GO" id="GO:0045787">
    <property type="term" value="P:positive regulation of cell cycle"/>
    <property type="evidence" value="ECO:0007669"/>
    <property type="project" value="EnsemblMetazoa"/>
</dbReference>
<evidence type="ECO:0000256" key="6">
    <source>
        <dbReference type="ARBA" id="ARBA00023242"/>
    </source>
</evidence>
<dbReference type="AlphaFoldDB" id="A8WPA6"/>
<dbReference type="FunFam" id="1.20.140.80:FF:000007">
    <property type="entry name" value="Transcription factor dpl-1"/>
    <property type="match status" value="1"/>
</dbReference>
<dbReference type="GO" id="GO:0003677">
    <property type="term" value="F:DNA binding"/>
    <property type="evidence" value="ECO:0007669"/>
    <property type="project" value="UniProtKB-KW"/>
</dbReference>
<dbReference type="SMART" id="SM01372">
    <property type="entry name" value="E2F_TDP"/>
    <property type="match status" value="1"/>
</dbReference>
<dbReference type="HOGENOM" id="CLU_464018_0_0_1"/>
<dbReference type="InterPro" id="IPR014889">
    <property type="entry name" value="Transc_factor_DP_C"/>
</dbReference>
<dbReference type="GO" id="GO:0070176">
    <property type="term" value="C:DRM complex"/>
    <property type="evidence" value="ECO:0007669"/>
    <property type="project" value="EnsemblMetazoa"/>
</dbReference>
<dbReference type="GO" id="GO:0008406">
    <property type="term" value="P:gonad development"/>
    <property type="evidence" value="ECO:0007669"/>
    <property type="project" value="EnsemblMetazoa"/>
</dbReference>
<dbReference type="SUPFAM" id="SSF144074">
    <property type="entry name" value="E2F-DP heterodimerization region"/>
    <property type="match status" value="1"/>
</dbReference>
<organism evidence="12 13">
    <name type="scientific">Caenorhabditis briggsae</name>
    <dbReference type="NCBI Taxonomy" id="6238"/>
    <lineage>
        <taxon>Eukaryota</taxon>
        <taxon>Metazoa</taxon>
        <taxon>Ecdysozoa</taxon>
        <taxon>Nematoda</taxon>
        <taxon>Chromadorea</taxon>
        <taxon>Rhabditida</taxon>
        <taxon>Rhabditina</taxon>
        <taxon>Rhabditomorpha</taxon>
        <taxon>Rhabditoidea</taxon>
        <taxon>Rhabditidae</taxon>
        <taxon>Peloderinae</taxon>
        <taxon>Caenorhabditis</taxon>
    </lineage>
</organism>
<comment type="similarity">
    <text evidence="2 7">Belongs to the E2F/DP family.</text>
</comment>
<dbReference type="EMBL" id="HE600951">
    <property type="protein sequence ID" value="CAP22312.2"/>
    <property type="molecule type" value="Genomic_DNA"/>
</dbReference>
<evidence type="ECO:0000256" key="8">
    <source>
        <dbReference type="SAM" id="Coils"/>
    </source>
</evidence>
<dbReference type="Gene3D" id="1.20.140.80">
    <property type="entry name" value="Transcription factor DP"/>
    <property type="match status" value="1"/>
</dbReference>
<dbReference type="InterPro" id="IPR037241">
    <property type="entry name" value="E2F-DP_heterodim"/>
</dbReference>
<dbReference type="SUPFAM" id="SSF46785">
    <property type="entry name" value="Winged helix' DNA-binding domain"/>
    <property type="match status" value="1"/>
</dbReference>
<dbReference type="FunFam" id="1.10.10.10:FF:000360">
    <property type="entry name" value="Transcription factor Dp-1, a"/>
    <property type="match status" value="1"/>
</dbReference>
<dbReference type="STRING" id="6238.A8WPA6"/>
<dbReference type="GO" id="GO:0051302">
    <property type="term" value="P:regulation of cell division"/>
    <property type="evidence" value="ECO:0007669"/>
    <property type="project" value="EnsemblMetazoa"/>
</dbReference>
<dbReference type="InterPro" id="IPR003316">
    <property type="entry name" value="E2F_WHTH_DNA-bd_dom"/>
</dbReference>
<dbReference type="GO" id="GO:0042659">
    <property type="term" value="P:regulation of cell fate specification"/>
    <property type="evidence" value="ECO:0007669"/>
    <property type="project" value="EnsemblMetazoa"/>
</dbReference>
<dbReference type="InterPro" id="IPR015648">
    <property type="entry name" value="Transcrpt_fac_DP"/>
</dbReference>
<dbReference type="GO" id="GO:0040027">
    <property type="term" value="P:negative regulation of vulval development"/>
    <property type="evidence" value="ECO:0007669"/>
    <property type="project" value="EnsemblMetazoa"/>
</dbReference>
<feature type="coiled-coil region" evidence="8">
    <location>
        <begin position="300"/>
        <end position="327"/>
    </location>
</feature>
<dbReference type="OMA" id="DIRWIGL"/>
<evidence type="ECO:0000256" key="7">
    <source>
        <dbReference type="RuleBase" id="RU003796"/>
    </source>
</evidence>
<evidence type="ECO:0000259" key="11">
    <source>
        <dbReference type="SMART" id="SM01372"/>
    </source>
</evidence>
<feature type="region of interest" description="Disordered" evidence="9">
    <location>
        <begin position="575"/>
        <end position="603"/>
    </location>
</feature>